<keyword evidence="14" id="KW-1185">Reference proteome</keyword>
<evidence type="ECO:0000259" key="5">
    <source>
        <dbReference type="Pfam" id="PF01979"/>
    </source>
</evidence>
<dbReference type="GO" id="GO:0046872">
    <property type="term" value="F:metal ion binding"/>
    <property type="evidence" value="ECO:0007669"/>
    <property type="project" value="UniProtKB-KW"/>
</dbReference>
<dbReference type="AlphaFoldDB" id="A0A1G6HRN8"/>
<keyword evidence="3 4" id="KW-0862">Zinc</keyword>
<dbReference type="HAMAP" id="MF_01281">
    <property type="entry name" value="MTA_SAH_deamin"/>
    <property type="match status" value="1"/>
</dbReference>
<reference evidence="12 14" key="2">
    <citation type="submission" date="2016-10" db="EMBL/GenBank/DDBJ databases">
        <authorList>
            <person name="Varghese N."/>
            <person name="Submissions S."/>
        </authorList>
    </citation>
    <scope>NUCLEOTIDE SEQUENCE [LARGE SCALE GENOMIC DNA]</scope>
    <source>
        <strain evidence="7 17">WG10</strain>
        <strain evidence="8 14">WG2</strain>
        <strain evidence="10 12">WG5</strain>
    </source>
</reference>
<evidence type="ECO:0000256" key="3">
    <source>
        <dbReference type="ARBA" id="ARBA00022833"/>
    </source>
</evidence>
<accession>A0A1G6HRN8</accession>
<evidence type="ECO:0000313" key="8">
    <source>
        <dbReference type="EMBL" id="SDE88629.1"/>
    </source>
</evidence>
<evidence type="ECO:0000313" key="12">
    <source>
        <dbReference type="Proteomes" id="UP000198612"/>
    </source>
</evidence>
<evidence type="ECO:0000313" key="9">
    <source>
        <dbReference type="EMBL" id="SDI07054.1"/>
    </source>
</evidence>
<evidence type="ECO:0000313" key="17">
    <source>
        <dbReference type="Proteomes" id="UP000324896"/>
    </source>
</evidence>
<evidence type="ECO:0000313" key="15">
    <source>
        <dbReference type="Proteomes" id="UP000247389"/>
    </source>
</evidence>
<dbReference type="EC" id="3.5.4.28" evidence="4"/>
<dbReference type="Proteomes" id="UP000198945">
    <property type="component" value="Unassembled WGS sequence"/>
</dbReference>
<evidence type="ECO:0000256" key="2">
    <source>
        <dbReference type="ARBA" id="ARBA00022801"/>
    </source>
</evidence>
<dbReference type="InterPro" id="IPR023512">
    <property type="entry name" value="Deaminase_MtaD/DadD"/>
</dbReference>
<feature type="binding site" evidence="4">
    <location>
        <position position="65"/>
    </location>
    <ligand>
        <name>Zn(2+)</name>
        <dbReference type="ChEBI" id="CHEBI:29105"/>
    </ligand>
</feature>
<keyword evidence="2 4" id="KW-0378">Hydrolase</keyword>
<dbReference type="PANTHER" id="PTHR43794:SF11">
    <property type="entry name" value="AMIDOHYDROLASE-RELATED DOMAIN-CONTAINING PROTEIN"/>
    <property type="match status" value="1"/>
</dbReference>
<feature type="binding site" evidence="4">
    <location>
        <position position="183"/>
    </location>
    <ligand>
        <name>substrate</name>
    </ligand>
</feature>
<dbReference type="EMBL" id="FNBJ01000003">
    <property type="protein sequence ID" value="SDE88629.1"/>
    <property type="molecule type" value="Genomic_DNA"/>
</dbReference>
<dbReference type="InterPro" id="IPR050287">
    <property type="entry name" value="MTA/SAH_deaminase"/>
</dbReference>
<feature type="domain" description="Amidohydrolase-related" evidence="5">
    <location>
        <begin position="56"/>
        <end position="402"/>
    </location>
</feature>
<comment type="similarity">
    <text evidence="4">Belongs to the metallo-dependent hydrolases superfamily. MTA/SAH deaminase family.</text>
</comment>
<dbReference type="InterPro" id="IPR011059">
    <property type="entry name" value="Metal-dep_hydrolase_composite"/>
</dbReference>
<keyword evidence="1 4" id="KW-0479">Metal-binding</keyword>
<feature type="binding site" evidence="4">
    <location>
        <position position="94"/>
    </location>
    <ligand>
        <name>substrate</name>
    </ligand>
</feature>
<dbReference type="GO" id="GO:0090614">
    <property type="term" value="F:5'-methylthioadenosine deaminase activity"/>
    <property type="evidence" value="ECO:0007669"/>
    <property type="project" value="UniProtKB-UniRule"/>
</dbReference>
<comment type="cofactor">
    <cofactor evidence="4">
        <name>Zn(2+)</name>
        <dbReference type="ChEBI" id="CHEBI:29105"/>
    </cofactor>
    <text evidence="4">Binds 1 zinc ion per subunit.</text>
</comment>
<comment type="catalytic activity">
    <reaction evidence="4">
        <text>S-methyl-5'-thioadenosine + H2O + H(+) = S-methyl-5'-thioinosine + NH4(+)</text>
        <dbReference type="Rhea" id="RHEA:25025"/>
        <dbReference type="ChEBI" id="CHEBI:15377"/>
        <dbReference type="ChEBI" id="CHEBI:15378"/>
        <dbReference type="ChEBI" id="CHEBI:17509"/>
        <dbReference type="ChEBI" id="CHEBI:28938"/>
        <dbReference type="ChEBI" id="CHEBI:48595"/>
        <dbReference type="EC" id="3.5.4.31"/>
    </reaction>
</comment>
<dbReference type="EC" id="3.5.4.31" evidence="4"/>
<dbReference type="EMBL" id="FMYT01000001">
    <property type="protein sequence ID" value="SDB96967.1"/>
    <property type="molecule type" value="Genomic_DNA"/>
</dbReference>
<evidence type="ECO:0000313" key="7">
    <source>
        <dbReference type="EMBL" id="SDB96967.1"/>
    </source>
</evidence>
<feature type="binding site" evidence="4">
    <location>
        <position position="213"/>
    </location>
    <ligand>
        <name>substrate</name>
    </ligand>
</feature>
<dbReference type="Proteomes" id="UP000247389">
    <property type="component" value="Unassembled WGS sequence"/>
</dbReference>
<dbReference type="Gene3D" id="3.20.20.140">
    <property type="entry name" value="Metal-dependent hydrolases"/>
    <property type="match status" value="1"/>
</dbReference>
<comment type="caution">
    <text evidence="4">Lacks conserved residue(s) required for the propagation of feature annotation.</text>
</comment>
<dbReference type="Proteomes" id="UP000295758">
    <property type="component" value="Unassembled WGS sequence"/>
</dbReference>
<feature type="binding site" evidence="4">
    <location>
        <position position="299"/>
    </location>
    <ligand>
        <name>Zn(2+)</name>
        <dbReference type="ChEBI" id="CHEBI:29105"/>
    </ligand>
</feature>
<reference evidence="9 13" key="1">
    <citation type="submission" date="2016-10" db="EMBL/GenBank/DDBJ databases">
        <authorList>
            <person name="de Groot N.N."/>
        </authorList>
    </citation>
    <scope>NUCLEOTIDE SEQUENCE [LARGE SCALE GENOMIC DNA]</scope>
    <source>
        <strain evidence="9 13">WG7</strain>
    </source>
</reference>
<dbReference type="Proteomes" id="UP000324896">
    <property type="component" value="Unassembled WGS sequence"/>
</dbReference>
<evidence type="ECO:0000313" key="16">
    <source>
        <dbReference type="Proteomes" id="UP000295758"/>
    </source>
</evidence>
<proteinExistence type="inferred from homology"/>
<dbReference type="Proteomes" id="UP000199519">
    <property type="component" value="Unassembled WGS sequence"/>
</dbReference>
<dbReference type="Proteomes" id="UP000198612">
    <property type="component" value="Unassembled WGS sequence"/>
</dbReference>
<feature type="binding site" evidence="4">
    <location>
        <position position="67"/>
    </location>
    <ligand>
        <name>Zn(2+)</name>
        <dbReference type="ChEBI" id="CHEBI:29105"/>
    </ligand>
</feature>
<dbReference type="FunFam" id="3.20.20.140:FF:000014">
    <property type="entry name" value="5-methylthioadenosine/S-adenosylhomocysteine deaminase"/>
    <property type="match status" value="1"/>
</dbReference>
<feature type="binding site" evidence="4">
    <location>
        <position position="299"/>
    </location>
    <ligand>
        <name>substrate</name>
    </ligand>
</feature>
<dbReference type="GO" id="GO:0050270">
    <property type="term" value="F:S-adenosylhomocysteine deaminase activity"/>
    <property type="evidence" value="ECO:0007669"/>
    <property type="project" value="UniProtKB-UniRule"/>
</dbReference>
<feature type="binding site" evidence="4">
    <location>
        <position position="210"/>
    </location>
    <ligand>
        <name>Zn(2+)</name>
        <dbReference type="ChEBI" id="CHEBI:29105"/>
    </ligand>
</feature>
<protein>
    <recommendedName>
        <fullName evidence="4">5-methylthioadenosine/S-adenosylhomocysteine deaminase</fullName>
        <shortName evidence="4">MTA/SAH deaminase</shortName>
        <ecNumber evidence="4">3.5.4.28</ecNumber>
        <ecNumber evidence="4">3.5.4.31</ecNumber>
    </recommendedName>
</protein>
<dbReference type="Pfam" id="PF01979">
    <property type="entry name" value="Amidohydro_1"/>
    <property type="match status" value="1"/>
</dbReference>
<name>A0A1G6HRN8_9FIRM</name>
<dbReference type="RefSeq" id="WP_089716458.1">
    <property type="nucleotide sequence ID" value="NZ_FNBJ01000003.1"/>
</dbReference>
<organism evidence="7 17">
    <name type="scientific">Halanaerobium congolense</name>
    <dbReference type="NCBI Taxonomy" id="54121"/>
    <lineage>
        <taxon>Bacteria</taxon>
        <taxon>Bacillati</taxon>
        <taxon>Bacillota</taxon>
        <taxon>Clostridia</taxon>
        <taxon>Halanaerobiales</taxon>
        <taxon>Halanaerobiaceae</taxon>
        <taxon>Halanaerobium</taxon>
    </lineage>
</organism>
<evidence type="ECO:0000313" key="11">
    <source>
        <dbReference type="EMBL" id="TDS33017.1"/>
    </source>
</evidence>
<evidence type="ECO:0000313" key="10">
    <source>
        <dbReference type="EMBL" id="SES68431.1"/>
    </source>
</evidence>
<evidence type="ECO:0000313" key="6">
    <source>
        <dbReference type="EMBL" id="PXV69903.1"/>
    </source>
</evidence>
<dbReference type="InterPro" id="IPR006680">
    <property type="entry name" value="Amidohydro-rel"/>
</dbReference>
<sequence length="433" mass="48930">MRILIKNIDEIHSSGTKVRQEQFILIEDNKIKRIDKMTKIDEISDYDRIIDADGMIALPGFINTHTHAAMTLMRAYADDMPLDQWLQNKIWPFESKIKPDDIYWGTALAVVEMIKTGTTTFSDMYFAVDKIAEIVDQSGMRAVLSEGLIEANDGQEGLKKSLNYALKYNNSAEGRIKTMMAPHAPYTCGRDYLLQIKELARENNLGLHIHLSESKNEVNNFLQQYQKSPIKYLADLDFFDDNHILAAHCVHLEAGDLEILKEKNVHVAHNPMSNAKLANGIAPVREYLKNEINVALGTDGVSSNNSLAMLKEAKMASYLQKIKYQDPTAVDTKSMLKILTVNGAEALGIKKLGLLEENQLADLLLIDTKKDSFFYPHHNNLSNLFYAADSRSIDTVIIDGKVIMESSELKRLDQEKIFYEAEKRALKIAANFN</sequence>
<dbReference type="InterPro" id="IPR032466">
    <property type="entry name" value="Metal_Hydrolase"/>
</dbReference>
<reference evidence="6 15" key="3">
    <citation type="submission" date="2018-04" db="EMBL/GenBank/DDBJ databases">
        <title>Subsurface microbial communities from deep shales in Ohio and West Virginia, USA.</title>
        <authorList>
            <person name="Wrighton K."/>
        </authorList>
    </citation>
    <scope>NUCLEOTIDE SEQUENCE [LARGE SCALE GENOMIC DNA]</scope>
    <source>
        <strain evidence="6 15">MSL28</strain>
    </source>
</reference>
<dbReference type="EMBL" id="QICM01000002">
    <property type="protein sequence ID" value="PXV69903.1"/>
    <property type="molecule type" value="Genomic_DNA"/>
</dbReference>
<evidence type="ECO:0000256" key="4">
    <source>
        <dbReference type="HAMAP-Rule" id="MF_01281"/>
    </source>
</evidence>
<comment type="catalytic activity">
    <reaction evidence="4">
        <text>S-adenosyl-L-homocysteine + H2O + H(+) = S-inosyl-L-homocysteine + NH4(+)</text>
        <dbReference type="Rhea" id="RHEA:20716"/>
        <dbReference type="ChEBI" id="CHEBI:15377"/>
        <dbReference type="ChEBI" id="CHEBI:15378"/>
        <dbReference type="ChEBI" id="CHEBI:28938"/>
        <dbReference type="ChEBI" id="CHEBI:57856"/>
        <dbReference type="ChEBI" id="CHEBI:57985"/>
        <dbReference type="EC" id="3.5.4.28"/>
    </reaction>
</comment>
<dbReference type="CDD" id="cd01298">
    <property type="entry name" value="ATZ_TRZ_like"/>
    <property type="match status" value="1"/>
</dbReference>
<dbReference type="Gene3D" id="2.30.40.10">
    <property type="entry name" value="Urease, subunit C, domain 1"/>
    <property type="match status" value="1"/>
</dbReference>
<evidence type="ECO:0000313" key="14">
    <source>
        <dbReference type="Proteomes" id="UP000199519"/>
    </source>
</evidence>
<dbReference type="EMBL" id="SOAA01000005">
    <property type="protein sequence ID" value="TDS33017.1"/>
    <property type="molecule type" value="Genomic_DNA"/>
</dbReference>
<reference evidence="11 16" key="4">
    <citation type="submission" date="2019-03" db="EMBL/GenBank/DDBJ databases">
        <title>Deep subsurface shale carbon reservoir microbial communities from Ohio and West Virginia, USA.</title>
        <authorList>
            <person name="Wrighton K."/>
        </authorList>
    </citation>
    <scope>NUCLEOTIDE SEQUENCE [LARGE SCALE GENOMIC DNA]</scope>
    <source>
        <strain evidence="11 16">UTICA-S4D12</strain>
    </source>
</reference>
<dbReference type="EMBL" id="FOHG01000003">
    <property type="protein sequence ID" value="SES68431.1"/>
    <property type="molecule type" value="Genomic_DNA"/>
</dbReference>
<gene>
    <name evidence="4" type="primary">mtaD</name>
    <name evidence="11" type="ORF">BY453_10524</name>
    <name evidence="6" type="ORF">C8C78_10231</name>
    <name evidence="7" type="ORF">SAMN04488597_101109</name>
    <name evidence="8" type="ORF">SAMN04488598_10364</name>
    <name evidence="10" type="ORF">SAMN04515652_10363</name>
    <name evidence="9" type="ORF">SAMN04515654_101165</name>
</gene>
<comment type="function">
    <text evidence="4">Catalyzes the deamination of 5-methylthioadenosine and S-adenosyl-L-homocysteine into 5-methylthioinosine and S-inosyl-L-homocysteine, respectively. Is also able to deaminate adenosine.</text>
</comment>
<dbReference type="SUPFAM" id="SSF51556">
    <property type="entry name" value="Metallo-dependent hydrolases"/>
    <property type="match status" value="1"/>
</dbReference>
<evidence type="ECO:0000256" key="1">
    <source>
        <dbReference type="ARBA" id="ARBA00022723"/>
    </source>
</evidence>
<dbReference type="SUPFAM" id="SSF51338">
    <property type="entry name" value="Composite domain of metallo-dependent hydrolases"/>
    <property type="match status" value="1"/>
</dbReference>
<dbReference type="PANTHER" id="PTHR43794">
    <property type="entry name" value="AMINOHYDROLASE SSNA-RELATED"/>
    <property type="match status" value="1"/>
</dbReference>
<evidence type="ECO:0000313" key="13">
    <source>
        <dbReference type="Proteomes" id="UP000198945"/>
    </source>
</evidence>
<dbReference type="EMBL" id="FNEH01000001">
    <property type="protein sequence ID" value="SDI07054.1"/>
    <property type="molecule type" value="Genomic_DNA"/>
</dbReference>